<dbReference type="Pfam" id="PF00169">
    <property type="entry name" value="PH"/>
    <property type="match status" value="1"/>
</dbReference>
<dbReference type="PANTHER" id="PTHR22902:SF27">
    <property type="entry name" value="PLECKSTRIN HOMOLOGY DOMAIN-CONTAINING FAMILY A MEMBER 3"/>
    <property type="match status" value="1"/>
</dbReference>
<dbReference type="GO" id="GO:0005802">
    <property type="term" value="C:trans-Golgi network"/>
    <property type="evidence" value="ECO:0007669"/>
    <property type="project" value="TreeGrafter"/>
</dbReference>
<feature type="region of interest" description="Disordered" evidence="2">
    <location>
        <begin position="924"/>
        <end position="944"/>
    </location>
</feature>
<evidence type="ECO:0000313" key="5">
    <source>
        <dbReference type="Proteomes" id="UP000054928"/>
    </source>
</evidence>
<dbReference type="OrthoDB" id="185175at2759"/>
<evidence type="ECO:0000313" key="4">
    <source>
        <dbReference type="EMBL" id="CEG47526.1"/>
    </source>
</evidence>
<feature type="region of interest" description="Disordered" evidence="2">
    <location>
        <begin position="75"/>
        <end position="104"/>
    </location>
</feature>
<dbReference type="GO" id="GO:0042147">
    <property type="term" value="P:retrograde transport, endosome to Golgi"/>
    <property type="evidence" value="ECO:0007669"/>
    <property type="project" value="TreeGrafter"/>
</dbReference>
<organism evidence="4 5">
    <name type="scientific">Plasmopara halstedii</name>
    <name type="common">Downy mildew of sunflower</name>
    <dbReference type="NCBI Taxonomy" id="4781"/>
    <lineage>
        <taxon>Eukaryota</taxon>
        <taxon>Sar</taxon>
        <taxon>Stramenopiles</taxon>
        <taxon>Oomycota</taxon>
        <taxon>Peronosporomycetes</taxon>
        <taxon>Peronosporales</taxon>
        <taxon>Peronosporaceae</taxon>
        <taxon>Plasmopara</taxon>
    </lineage>
</organism>
<dbReference type="SUPFAM" id="SSF50729">
    <property type="entry name" value="PH domain-like"/>
    <property type="match status" value="1"/>
</dbReference>
<dbReference type="RefSeq" id="XP_024583895.1">
    <property type="nucleotide sequence ID" value="XM_024718503.1"/>
</dbReference>
<dbReference type="SMART" id="SM00233">
    <property type="entry name" value="PH"/>
    <property type="match status" value="1"/>
</dbReference>
<evidence type="ECO:0000256" key="1">
    <source>
        <dbReference type="ARBA" id="ARBA00022553"/>
    </source>
</evidence>
<dbReference type="GO" id="GO:0001881">
    <property type="term" value="P:receptor recycling"/>
    <property type="evidence" value="ECO:0007669"/>
    <property type="project" value="TreeGrafter"/>
</dbReference>
<feature type="domain" description="PH" evidence="3">
    <location>
        <begin position="471"/>
        <end position="591"/>
    </location>
</feature>
<reference evidence="5" key="1">
    <citation type="submission" date="2014-09" db="EMBL/GenBank/DDBJ databases">
        <authorList>
            <person name="Sharma Rahul"/>
            <person name="Thines Marco"/>
        </authorList>
    </citation>
    <scope>NUCLEOTIDE SEQUENCE [LARGE SCALE GENOMIC DNA]</scope>
</reference>
<dbReference type="OMA" id="ITCWTME"/>
<dbReference type="GO" id="GO:0005829">
    <property type="term" value="C:cytosol"/>
    <property type="evidence" value="ECO:0007669"/>
    <property type="project" value="GOC"/>
</dbReference>
<feature type="region of interest" description="Disordered" evidence="2">
    <location>
        <begin position="400"/>
        <end position="429"/>
    </location>
</feature>
<protein>
    <submittedName>
        <fullName evidence="4">Pleckstrin homology-like domain</fullName>
    </submittedName>
</protein>
<sequence length="962" mass="107787">MSSNSSVYTTMSKSKGKMFTLHRRQSALNLPLQTTRDCNTSVGMQPTLLELDELKEVKTSQRELLPTAERFGVKFNSTSQSAPDRQISRDVNPEKCGSPTISSRGQQMFDSLRSRHGSVNHLRTLSRDFLLHSLPTSSIRHENLTSLKDQFLKIKERFSLSVLPLPNTTVAIETSSGLDDVSATCFSVPLTSDQTLCEPLFKDLDSSWEHSQAHVRRWFREDNCYKASITCWTMEVGASIVSKVARIVSEWAENMSNNHMLPAFDNSNFMNPDVSLQWIGQQLWAVTISLPLSRSNELHAEQITLAYWINQMVADESKQASTQTFSLPSNLSCEPRSIKTQVDVKPTQAPPMKVIIEPDGENAEPDETDASPFSTLAAEDIDILRLQQAQMADNEEIENEYARREDEELGDQCQNDNEEEEENSDEQASALPLSWSMLSLSSQRSGSSEHASIQAEFAIADDCKDPISYLAPEKIGWLKKKRRKQHGIGSSWQPRYFELKGNRLYYFASEAEGLPRGAVLMDHALVQRGRGEHSMVFSISSASSHQRLQVLKFSARLAHQVLPRKSIELRVIDETDVTVSTWIAALNRASCHYIMASSTLPAHYSSSCRPYLTFDKKRKTPFYRFRSSTITKTPLAASSLSSTLNNERLDAENIGQEKSSTTSTRWIASYQQLGSVRYLRETDPLLWEIHPPDQIAIRKKAAQARTRSEYLAIFSRHADTFSQIFLPRPQPISLEQTLRDILPELFLINGTLYGGGEQLKQQTAESSKHDITGQPNCGLEHIFEVLDTYIQRFAAAPEDRVRAVSALLQACARTISGGDSYFVVHRLLGNSSLIIRPAEARGRPIKIDVSPDRPSRFLITVFSAFSFHLLDDVERFGDSNDAHGSGTTPAPLLRVCTRHIQEFDFAAGTSARWLKIDVESQEEDVTIGRTGGGSGTYGRWSSRRQSQDVGESRIGALLDALS</sequence>
<dbReference type="GO" id="GO:0055037">
    <property type="term" value="C:recycling endosome"/>
    <property type="evidence" value="ECO:0007669"/>
    <property type="project" value="TreeGrafter"/>
</dbReference>
<feature type="compositionally biased region" description="Acidic residues" evidence="2">
    <location>
        <begin position="416"/>
        <end position="425"/>
    </location>
</feature>
<dbReference type="Proteomes" id="UP000054928">
    <property type="component" value="Unassembled WGS sequence"/>
</dbReference>
<dbReference type="InterPro" id="IPR001849">
    <property type="entry name" value="PH_domain"/>
</dbReference>
<dbReference type="GO" id="GO:0005769">
    <property type="term" value="C:early endosome"/>
    <property type="evidence" value="ECO:0007669"/>
    <property type="project" value="TreeGrafter"/>
</dbReference>
<dbReference type="InterPro" id="IPR011993">
    <property type="entry name" value="PH-like_dom_sf"/>
</dbReference>
<proteinExistence type="predicted"/>
<name>A0A0P1B0W1_PLAHL</name>
<dbReference type="InterPro" id="IPR045188">
    <property type="entry name" value="Boi1/Boi2-like"/>
</dbReference>
<evidence type="ECO:0000259" key="3">
    <source>
        <dbReference type="PROSITE" id="PS50003"/>
    </source>
</evidence>
<dbReference type="GeneID" id="36399449"/>
<dbReference type="EMBL" id="CCYD01002589">
    <property type="protein sequence ID" value="CEG47526.1"/>
    <property type="molecule type" value="Genomic_DNA"/>
</dbReference>
<dbReference type="AlphaFoldDB" id="A0A0P1B0W1"/>
<accession>A0A0P1B0W1</accession>
<keyword evidence="5" id="KW-1185">Reference proteome</keyword>
<evidence type="ECO:0000256" key="2">
    <source>
        <dbReference type="SAM" id="MobiDB-lite"/>
    </source>
</evidence>
<dbReference type="GO" id="GO:0007032">
    <property type="term" value="P:endosome organization"/>
    <property type="evidence" value="ECO:0007669"/>
    <property type="project" value="TreeGrafter"/>
</dbReference>
<dbReference type="PROSITE" id="PS50003">
    <property type="entry name" value="PH_DOMAIN"/>
    <property type="match status" value="1"/>
</dbReference>
<dbReference type="PANTHER" id="PTHR22902">
    <property type="entry name" value="SESQUIPEDALIAN"/>
    <property type="match status" value="1"/>
</dbReference>
<dbReference type="Gene3D" id="2.30.29.30">
    <property type="entry name" value="Pleckstrin-homology domain (PH domain)/Phosphotyrosine-binding domain (PTB)"/>
    <property type="match status" value="1"/>
</dbReference>
<keyword evidence="1" id="KW-0597">Phosphoprotein</keyword>